<dbReference type="Gene3D" id="3.30.420.10">
    <property type="entry name" value="Ribonuclease H-like superfamily/Ribonuclease H"/>
    <property type="match status" value="1"/>
</dbReference>
<accession>A0A2H3CCX2</accession>
<gene>
    <name evidence="2" type="ORF">ARMGADRAFT_1100206</name>
</gene>
<dbReference type="InterPro" id="IPR002156">
    <property type="entry name" value="RNaseH_domain"/>
</dbReference>
<dbReference type="EMBL" id="KZ293762">
    <property type="protein sequence ID" value="PBK79710.1"/>
    <property type="molecule type" value="Genomic_DNA"/>
</dbReference>
<organism evidence="2 3">
    <name type="scientific">Armillaria gallica</name>
    <name type="common">Bulbous honey fungus</name>
    <name type="synonym">Armillaria bulbosa</name>
    <dbReference type="NCBI Taxonomy" id="47427"/>
    <lineage>
        <taxon>Eukaryota</taxon>
        <taxon>Fungi</taxon>
        <taxon>Dikarya</taxon>
        <taxon>Basidiomycota</taxon>
        <taxon>Agaricomycotina</taxon>
        <taxon>Agaricomycetes</taxon>
        <taxon>Agaricomycetidae</taxon>
        <taxon>Agaricales</taxon>
        <taxon>Marasmiineae</taxon>
        <taxon>Physalacriaceae</taxon>
        <taxon>Armillaria</taxon>
    </lineage>
</organism>
<feature type="domain" description="RNase H type-1" evidence="1">
    <location>
        <begin position="1"/>
        <end position="26"/>
    </location>
</feature>
<evidence type="ECO:0000259" key="1">
    <source>
        <dbReference type="PROSITE" id="PS50879"/>
    </source>
</evidence>
<sequence>MLRWVKGHAGNPGNEGADRLAWIASGKTNPDIVYLTIPPELRVRGAKLTAMTQSKAYRIIRKIKMQTETYQEKLDRRDINEKVTLALAAASERCGVEITREQLWISIRRKEFNRSARFFMWMLLHDGYTVGRHWKHINGCEDRIDCQPCGIEENMTHILTGCDAPG</sequence>
<keyword evidence="3" id="KW-1185">Reference proteome</keyword>
<dbReference type="OrthoDB" id="2752996at2759"/>
<dbReference type="AlphaFoldDB" id="A0A2H3CCX2"/>
<dbReference type="InterPro" id="IPR012337">
    <property type="entry name" value="RNaseH-like_sf"/>
</dbReference>
<dbReference type="InterPro" id="IPR036397">
    <property type="entry name" value="RNaseH_sf"/>
</dbReference>
<dbReference type="Proteomes" id="UP000217790">
    <property type="component" value="Unassembled WGS sequence"/>
</dbReference>
<dbReference type="OMA" id="WISIRRK"/>
<proteinExistence type="predicted"/>
<dbReference type="SUPFAM" id="SSF53098">
    <property type="entry name" value="Ribonuclease H-like"/>
    <property type="match status" value="1"/>
</dbReference>
<protein>
    <recommendedName>
        <fullName evidence="1">RNase H type-1 domain-containing protein</fullName>
    </recommendedName>
</protein>
<dbReference type="GO" id="GO:0003676">
    <property type="term" value="F:nucleic acid binding"/>
    <property type="evidence" value="ECO:0007669"/>
    <property type="project" value="InterPro"/>
</dbReference>
<dbReference type="InParanoid" id="A0A2H3CCX2"/>
<name>A0A2H3CCX2_ARMGA</name>
<reference evidence="3" key="1">
    <citation type="journal article" date="2017" name="Nat. Ecol. Evol.">
        <title>Genome expansion and lineage-specific genetic innovations in the forest pathogenic fungi Armillaria.</title>
        <authorList>
            <person name="Sipos G."/>
            <person name="Prasanna A.N."/>
            <person name="Walter M.C."/>
            <person name="O'Connor E."/>
            <person name="Balint B."/>
            <person name="Krizsan K."/>
            <person name="Kiss B."/>
            <person name="Hess J."/>
            <person name="Varga T."/>
            <person name="Slot J."/>
            <person name="Riley R."/>
            <person name="Boka B."/>
            <person name="Rigling D."/>
            <person name="Barry K."/>
            <person name="Lee J."/>
            <person name="Mihaltcheva S."/>
            <person name="LaButti K."/>
            <person name="Lipzen A."/>
            <person name="Waldron R."/>
            <person name="Moloney N.M."/>
            <person name="Sperisen C."/>
            <person name="Kredics L."/>
            <person name="Vagvoelgyi C."/>
            <person name="Patrignani A."/>
            <person name="Fitzpatrick D."/>
            <person name="Nagy I."/>
            <person name="Doyle S."/>
            <person name="Anderson J.B."/>
            <person name="Grigoriev I.V."/>
            <person name="Gueldener U."/>
            <person name="Muensterkoetter M."/>
            <person name="Nagy L.G."/>
        </authorList>
    </citation>
    <scope>NUCLEOTIDE SEQUENCE [LARGE SCALE GENOMIC DNA]</scope>
    <source>
        <strain evidence="3">Ar21-2</strain>
    </source>
</reference>
<evidence type="ECO:0000313" key="3">
    <source>
        <dbReference type="Proteomes" id="UP000217790"/>
    </source>
</evidence>
<dbReference type="PROSITE" id="PS50879">
    <property type="entry name" value="RNASE_H_1"/>
    <property type="match status" value="1"/>
</dbReference>
<dbReference type="GO" id="GO:0004523">
    <property type="term" value="F:RNA-DNA hybrid ribonuclease activity"/>
    <property type="evidence" value="ECO:0007669"/>
    <property type="project" value="InterPro"/>
</dbReference>
<evidence type="ECO:0000313" key="2">
    <source>
        <dbReference type="EMBL" id="PBK79710.1"/>
    </source>
</evidence>